<keyword evidence="1" id="KW-1133">Transmembrane helix</keyword>
<proteinExistence type="predicted"/>
<reference evidence="3 4" key="1">
    <citation type="submission" date="2018-08" db="EMBL/GenBank/DDBJ databases">
        <title>A genome reference for cultivated species of the human gut microbiota.</title>
        <authorList>
            <person name="Zou Y."/>
            <person name="Xue W."/>
            <person name="Luo G."/>
        </authorList>
    </citation>
    <scope>NUCLEOTIDE SEQUENCE [LARGE SCALE GENOMIC DNA]</scope>
    <source>
        <strain evidence="3 4">AF22-21</strain>
    </source>
</reference>
<feature type="domain" description="Transglutaminase-like" evidence="2">
    <location>
        <begin position="207"/>
        <end position="261"/>
    </location>
</feature>
<evidence type="ECO:0000259" key="2">
    <source>
        <dbReference type="SMART" id="SM00460"/>
    </source>
</evidence>
<dbReference type="OrthoDB" id="9788327at2"/>
<keyword evidence="1" id="KW-0472">Membrane</keyword>
<feature type="transmembrane region" description="Helical" evidence="1">
    <location>
        <begin position="30"/>
        <end position="51"/>
    </location>
</feature>
<dbReference type="AlphaFoldDB" id="A0A3R6ARP0"/>
<accession>A0A3R6ARP0</accession>
<dbReference type="GO" id="GO:0005737">
    <property type="term" value="C:cytoplasm"/>
    <property type="evidence" value="ECO:0007669"/>
    <property type="project" value="TreeGrafter"/>
</dbReference>
<dbReference type="PANTHER" id="PTHR46333">
    <property type="entry name" value="CYTOKINESIS PROTEIN 3"/>
    <property type="match status" value="1"/>
</dbReference>
<keyword evidence="1" id="KW-0812">Transmembrane</keyword>
<dbReference type="InterPro" id="IPR052557">
    <property type="entry name" value="CAP/Cytokinesis_protein"/>
</dbReference>
<evidence type="ECO:0000256" key="1">
    <source>
        <dbReference type="SAM" id="Phobius"/>
    </source>
</evidence>
<dbReference type="SMART" id="SM00460">
    <property type="entry name" value="TGc"/>
    <property type="match status" value="1"/>
</dbReference>
<comment type="caution">
    <text evidence="3">The sequence shown here is derived from an EMBL/GenBank/DDBJ whole genome shotgun (WGS) entry which is preliminary data.</text>
</comment>
<dbReference type="Pfam" id="PF01841">
    <property type="entry name" value="Transglut_core"/>
    <property type="match status" value="1"/>
</dbReference>
<evidence type="ECO:0000313" key="3">
    <source>
        <dbReference type="EMBL" id="RGS42823.1"/>
    </source>
</evidence>
<name>A0A3R6ARP0_9FIRM</name>
<protein>
    <recommendedName>
        <fullName evidence="2">Transglutaminase-like domain-containing protein</fullName>
    </recommendedName>
</protein>
<dbReference type="SUPFAM" id="SSF54001">
    <property type="entry name" value="Cysteine proteinases"/>
    <property type="match status" value="1"/>
</dbReference>
<dbReference type="PANTHER" id="PTHR46333:SF2">
    <property type="entry name" value="CYTOKINESIS PROTEIN 3"/>
    <property type="match status" value="1"/>
</dbReference>
<dbReference type="InterPro" id="IPR038765">
    <property type="entry name" value="Papain-like_cys_pep_sf"/>
</dbReference>
<dbReference type="InterPro" id="IPR002931">
    <property type="entry name" value="Transglutaminase-like"/>
</dbReference>
<dbReference type="Proteomes" id="UP000283295">
    <property type="component" value="Unassembled WGS sequence"/>
</dbReference>
<organism evidence="3 4">
    <name type="scientific">Coprococcus eutactus</name>
    <dbReference type="NCBI Taxonomy" id="33043"/>
    <lineage>
        <taxon>Bacteria</taxon>
        <taxon>Bacillati</taxon>
        <taxon>Bacillota</taxon>
        <taxon>Clostridia</taxon>
        <taxon>Lachnospirales</taxon>
        <taxon>Lachnospiraceae</taxon>
        <taxon>Coprococcus</taxon>
    </lineage>
</organism>
<dbReference type="EMBL" id="QRVK01000015">
    <property type="protein sequence ID" value="RGS42823.1"/>
    <property type="molecule type" value="Genomic_DNA"/>
</dbReference>
<evidence type="ECO:0000313" key="4">
    <source>
        <dbReference type="Proteomes" id="UP000283295"/>
    </source>
</evidence>
<dbReference type="Gene3D" id="3.10.620.30">
    <property type="match status" value="1"/>
</dbReference>
<sequence length="378" mass="43732">MLQVGVADDNIIVGKEVKRMEVYVKTKKKIGLFVIIVAALAIMMIGFRWFFFEVLKSDQMLDGLVEFRASVVKDMESGSKSGMYFVKNVKKKDVPNINKYIDSAYGSVDTYRIIIESGDYLAIQFNFELSDNYYVVRKYLYGTDIPGDNERALRIYDVVDGFIDRYITDGMTDFDKELAVHDYIVSNCHYGYPENKDDAYTAYGALVLERSVCDGYAEAFFVIMSCLGVDCDIVVGSTDEGLHAWNQVALGGEWYNIDLTWDDSLPDMGNYIKHTYVNVADDVLERTHIWQKQFYRECTEDTYNFYSKKFYRYECFDDYVKGVKIQLGRNKVVEAAVRTDEATFDLSFFYNYGNINSINYAIEDMGEYKIIVVYLNFR</sequence>
<gene>
    <name evidence="3" type="ORF">DWX94_07485</name>
</gene>